<reference evidence="1 2" key="1">
    <citation type="submission" date="2024-03" db="EMBL/GenBank/DDBJ databases">
        <title>The genome assembly and annotation of the cricket Gryllus longicercus Weissman &amp; Gray.</title>
        <authorList>
            <person name="Szrajer S."/>
            <person name="Gray D."/>
            <person name="Ylla G."/>
        </authorList>
    </citation>
    <scope>NUCLEOTIDE SEQUENCE [LARGE SCALE GENOMIC DNA]</scope>
    <source>
        <strain evidence="1">DAG 2021-001</strain>
        <tissue evidence="1">Whole body minus gut</tissue>
    </source>
</reference>
<name>A0AAN9VKV3_9ORTH</name>
<organism evidence="1 2">
    <name type="scientific">Gryllus longicercus</name>
    <dbReference type="NCBI Taxonomy" id="2509291"/>
    <lineage>
        <taxon>Eukaryota</taxon>
        <taxon>Metazoa</taxon>
        <taxon>Ecdysozoa</taxon>
        <taxon>Arthropoda</taxon>
        <taxon>Hexapoda</taxon>
        <taxon>Insecta</taxon>
        <taxon>Pterygota</taxon>
        <taxon>Neoptera</taxon>
        <taxon>Polyneoptera</taxon>
        <taxon>Orthoptera</taxon>
        <taxon>Ensifera</taxon>
        <taxon>Gryllidea</taxon>
        <taxon>Grylloidea</taxon>
        <taxon>Gryllidae</taxon>
        <taxon>Gryllinae</taxon>
        <taxon>Gryllus</taxon>
    </lineage>
</organism>
<protein>
    <submittedName>
        <fullName evidence="1">Uncharacterized protein</fullName>
    </submittedName>
</protein>
<proteinExistence type="predicted"/>
<accession>A0AAN9VKV3</accession>
<comment type="caution">
    <text evidence="1">The sequence shown here is derived from an EMBL/GenBank/DDBJ whole genome shotgun (WGS) entry which is preliminary data.</text>
</comment>
<dbReference type="EMBL" id="JAZDUA010000133">
    <property type="protein sequence ID" value="KAK7866914.1"/>
    <property type="molecule type" value="Genomic_DNA"/>
</dbReference>
<evidence type="ECO:0000313" key="2">
    <source>
        <dbReference type="Proteomes" id="UP001378592"/>
    </source>
</evidence>
<dbReference type="Proteomes" id="UP001378592">
    <property type="component" value="Unassembled WGS sequence"/>
</dbReference>
<keyword evidence="2" id="KW-1185">Reference proteome</keyword>
<sequence>MLLSSGCVVRARVERLADLVARAFSWCISLGHIVWAGPLPELGAEMESPLAMEMPQEQEAALQRFWARRPTMTVTHADEPGLLDDFFPQEQEEAATKPQTQLAESCFCQQPATEPHDSHVEHIPEVTTFKSQEPIILDASKLGDFPARYEIPALHSHELPVVGLWVDPRVVPGFRYRVRPLDDKRGRHLFGGRALTLQSIGRGYSRRLTFEPNPGSLNDNENYLWSDSRPQGLAFELEAISPGDKFTLQDVNHVIAGTAEIVQIQRPQKEINHKVLRNGSVQKSVQIHALCKVEWFDDGQSPVVVPVSGVVVAVRAKGAQRAVVEHVINACVGVHQRRGFTLTPGVNAQSRQITVRGEDIGDVPARYSITGLEAYEHPVIGTYVDPRITPGFFYRVRPAGSRRPLFQGRSLRLASIGMGYGKRITFAPDSDSLNSSTNFFWSDSHPDGLGFEPRAVHAGMKFAVMADGQSLGEATVFRADAAQQEVRQELVKGPKGCSVVKYIQVDVTCHVTMDSAHDGKKLDTHTMRVSGTAVVVRHAGSSIANLQRVENVGLDSHLNLLFVSQHSSLEFRPL</sequence>
<dbReference type="AlphaFoldDB" id="A0AAN9VKV3"/>
<gene>
    <name evidence="1" type="ORF">R5R35_001655</name>
</gene>
<evidence type="ECO:0000313" key="1">
    <source>
        <dbReference type="EMBL" id="KAK7866914.1"/>
    </source>
</evidence>